<name>A0A0G4I3A8_9ALVE</name>
<feature type="compositionally biased region" description="Low complexity" evidence="3">
    <location>
        <begin position="8"/>
        <end position="31"/>
    </location>
</feature>
<dbReference type="InterPro" id="IPR040059">
    <property type="entry name" value="PUM3"/>
</dbReference>
<feature type="compositionally biased region" description="Basic and acidic residues" evidence="3">
    <location>
        <begin position="108"/>
        <end position="176"/>
    </location>
</feature>
<organism evidence="4">
    <name type="scientific">Chromera velia CCMP2878</name>
    <dbReference type="NCBI Taxonomy" id="1169474"/>
    <lineage>
        <taxon>Eukaryota</taxon>
        <taxon>Sar</taxon>
        <taxon>Alveolata</taxon>
        <taxon>Colpodellida</taxon>
        <taxon>Chromeraceae</taxon>
        <taxon>Chromera</taxon>
    </lineage>
</organism>
<gene>
    <name evidence="4" type="ORF">Cvel_10604</name>
</gene>
<dbReference type="AlphaFoldDB" id="A0A0G4I3A8"/>
<dbReference type="GO" id="GO:0006417">
    <property type="term" value="P:regulation of translation"/>
    <property type="evidence" value="ECO:0007669"/>
    <property type="project" value="TreeGrafter"/>
</dbReference>
<evidence type="ECO:0000256" key="3">
    <source>
        <dbReference type="SAM" id="MobiDB-lite"/>
    </source>
</evidence>
<sequence>MPKRDAPDGGAQQKKTKGAASSSSSGPKPFSGKGGKGFGQGDKGGGEKKVKKDSAFQKGKFEGGKGKPVGKFSKGKGGDGQDRSSSFKGKPFKGPGGKGGKPPFKGGPGKDRPFKGGGKGEKPFKKFQGKGKEMANGKGWGDKDKKRPKQEEGEETGGDKPKKSAARRPEMEEMKSQKLYSKLLLAARDEKAAVAGKKKGAPKTFGKKKTGPIVKEIMDIFGEKLPQVAHQKFPSRALQAMLKWGTEEQQEKMIKELEPTFPAICEGRYAHNVAMKMLLYASKERQTKLLEKITAYDKASRDVFFHRYGSLVWEYIMNMELQPKFLRKQMYKVILPRLICIGTPQKLEMNFEELWESLDEESKGKLHEHLGKQVDRCFDKDISGRMGVHVLLKYFCMHATPEELSDTMKKVEENESFVPLLLTKEGVDVLTQILGHASSKQRRQIAKTLKVEDKLVEMACNIVDYRVLLRFLHTVDDTKLLKTSLLKDLAGPPPHENLREVMASWGGKSVLLSLIVKIGSKDWTRVLQVDERAVLETPSPTSLKAPEARQQELGEFLLPILKATFLGLFAPPGSANAKKAKKGKAVKEVEEEDEEEEEEDEEEPEKASKREAPASSSEGAHPTDASAVEGPRLAPVHGMRGKGKDKEQVSVASLATALSNNNSLLVLTHFLRSTWDTEVLQKVLEEVGATDFVEEESRRGVLRILKAWADAAAEGDEAAVACDAPSLLLKTIKAKGPLKRLVGEKGQFLLYWLCHCDQVKNGIRDEVKGVVKKMLPEIKPKDDEIRKGLTLLKEVLGK</sequence>
<feature type="compositionally biased region" description="Gly residues" evidence="3">
    <location>
        <begin position="32"/>
        <end position="43"/>
    </location>
</feature>
<dbReference type="GO" id="GO:0003729">
    <property type="term" value="F:mRNA binding"/>
    <property type="evidence" value="ECO:0007669"/>
    <property type="project" value="TreeGrafter"/>
</dbReference>
<dbReference type="PANTHER" id="PTHR13389">
    <property type="entry name" value="PUMILIO HOMOLOG 3"/>
    <property type="match status" value="1"/>
</dbReference>
<dbReference type="InterPro" id="IPR001313">
    <property type="entry name" value="Pumilio_RNA-bd_rpt"/>
</dbReference>
<evidence type="ECO:0008006" key="5">
    <source>
        <dbReference type="Google" id="ProtNLM"/>
    </source>
</evidence>
<dbReference type="PANTHER" id="PTHR13389:SF0">
    <property type="entry name" value="PUMILIO HOMOLOG 3"/>
    <property type="match status" value="1"/>
</dbReference>
<dbReference type="GO" id="GO:0005730">
    <property type="term" value="C:nucleolus"/>
    <property type="evidence" value="ECO:0007669"/>
    <property type="project" value="TreeGrafter"/>
</dbReference>
<proteinExistence type="predicted"/>
<evidence type="ECO:0000256" key="1">
    <source>
        <dbReference type="ARBA" id="ARBA00022737"/>
    </source>
</evidence>
<dbReference type="InterPro" id="IPR016024">
    <property type="entry name" value="ARM-type_fold"/>
</dbReference>
<protein>
    <recommendedName>
        <fullName evidence="5">PUM-HD domain-containing protein</fullName>
    </recommendedName>
</protein>
<reference evidence="4" key="1">
    <citation type="submission" date="2014-11" db="EMBL/GenBank/DDBJ databases">
        <authorList>
            <person name="Otto D Thomas"/>
            <person name="Naeem Raeece"/>
        </authorList>
    </citation>
    <scope>NUCLEOTIDE SEQUENCE</scope>
</reference>
<accession>A0A0G4I3A8</accession>
<dbReference type="Gene3D" id="1.25.10.10">
    <property type="entry name" value="Leucine-rich Repeat Variant"/>
    <property type="match status" value="2"/>
</dbReference>
<feature type="compositionally biased region" description="Basic and acidic residues" evidence="3">
    <location>
        <begin position="44"/>
        <end position="65"/>
    </location>
</feature>
<dbReference type="InterPro" id="IPR011989">
    <property type="entry name" value="ARM-like"/>
</dbReference>
<feature type="repeat" description="Pumilio" evidence="2">
    <location>
        <begin position="219"/>
        <end position="255"/>
    </location>
</feature>
<dbReference type="EMBL" id="CDMZ01004944">
    <property type="protein sequence ID" value="CEM51419.1"/>
    <property type="molecule type" value="Genomic_DNA"/>
</dbReference>
<feature type="compositionally biased region" description="Acidic residues" evidence="3">
    <location>
        <begin position="589"/>
        <end position="604"/>
    </location>
</feature>
<keyword evidence="1" id="KW-0677">Repeat</keyword>
<dbReference type="SMART" id="SM00025">
    <property type="entry name" value="Pumilio"/>
    <property type="match status" value="3"/>
</dbReference>
<feature type="region of interest" description="Disordered" evidence="3">
    <location>
        <begin position="574"/>
        <end position="647"/>
    </location>
</feature>
<dbReference type="VEuPathDB" id="CryptoDB:Cvel_10604"/>
<evidence type="ECO:0000256" key="2">
    <source>
        <dbReference type="PROSITE-ProRule" id="PRU00317"/>
    </source>
</evidence>
<feature type="region of interest" description="Disordered" evidence="3">
    <location>
        <begin position="1"/>
        <end position="176"/>
    </location>
</feature>
<dbReference type="SUPFAM" id="SSF48371">
    <property type="entry name" value="ARM repeat"/>
    <property type="match status" value="1"/>
</dbReference>
<dbReference type="PROSITE" id="PS50302">
    <property type="entry name" value="PUM"/>
    <property type="match status" value="1"/>
</dbReference>
<evidence type="ECO:0000313" key="4">
    <source>
        <dbReference type="EMBL" id="CEM51419.1"/>
    </source>
</evidence>